<protein>
    <submittedName>
        <fullName evidence="2">KLLA0F20878p</fullName>
    </submittedName>
</protein>
<feature type="compositionally biased region" description="Polar residues" evidence="1">
    <location>
        <begin position="284"/>
        <end position="297"/>
    </location>
</feature>
<feature type="compositionally biased region" description="Basic and acidic residues" evidence="1">
    <location>
        <begin position="49"/>
        <end position="73"/>
    </location>
</feature>
<feature type="compositionally biased region" description="Polar residues" evidence="1">
    <location>
        <begin position="223"/>
        <end position="233"/>
    </location>
</feature>
<dbReference type="PaxDb" id="284590-Q6CJ72"/>
<feature type="compositionally biased region" description="Polar residues" evidence="1">
    <location>
        <begin position="413"/>
        <end position="424"/>
    </location>
</feature>
<feature type="compositionally biased region" description="Basic and acidic residues" evidence="1">
    <location>
        <begin position="29"/>
        <end position="41"/>
    </location>
</feature>
<feature type="region of interest" description="Disordered" evidence="1">
    <location>
        <begin position="247"/>
        <end position="335"/>
    </location>
</feature>
<accession>Q6CJ72</accession>
<gene>
    <name evidence="2" type="ORF">KLLA0_F20878g</name>
</gene>
<feature type="region of interest" description="Disordered" evidence="1">
    <location>
        <begin position="1"/>
        <end position="196"/>
    </location>
</feature>
<feature type="compositionally biased region" description="Basic and acidic residues" evidence="1">
    <location>
        <begin position="425"/>
        <end position="440"/>
    </location>
</feature>
<feature type="compositionally biased region" description="Polar residues" evidence="1">
    <location>
        <begin position="371"/>
        <end position="387"/>
    </location>
</feature>
<dbReference type="KEGG" id="kla:KLLA0_F20878g"/>
<dbReference type="Proteomes" id="UP000000598">
    <property type="component" value="Chromosome F"/>
</dbReference>
<feature type="compositionally biased region" description="Polar residues" evidence="1">
    <location>
        <begin position="394"/>
        <end position="406"/>
    </location>
</feature>
<feature type="region of interest" description="Disordered" evidence="1">
    <location>
        <begin position="361"/>
        <end position="465"/>
    </location>
</feature>
<dbReference type="EMBL" id="CR382126">
    <property type="protein sequence ID" value="CAG98725.1"/>
    <property type="molecule type" value="Genomic_DNA"/>
</dbReference>
<feature type="compositionally biased region" description="Polar residues" evidence="1">
    <location>
        <begin position="81"/>
        <end position="116"/>
    </location>
</feature>
<dbReference type="AlphaFoldDB" id="Q6CJ72"/>
<organism evidence="2 3">
    <name type="scientific">Kluyveromyces lactis (strain ATCC 8585 / CBS 2359 / DSM 70799 / NBRC 1267 / NRRL Y-1140 / WM37)</name>
    <name type="common">Yeast</name>
    <name type="synonym">Candida sphaerica</name>
    <dbReference type="NCBI Taxonomy" id="284590"/>
    <lineage>
        <taxon>Eukaryota</taxon>
        <taxon>Fungi</taxon>
        <taxon>Dikarya</taxon>
        <taxon>Ascomycota</taxon>
        <taxon>Saccharomycotina</taxon>
        <taxon>Saccharomycetes</taxon>
        <taxon>Saccharomycetales</taxon>
        <taxon>Saccharomycetaceae</taxon>
        <taxon>Kluyveromyces</taxon>
    </lineage>
</organism>
<feature type="compositionally biased region" description="Polar residues" evidence="1">
    <location>
        <begin position="187"/>
        <end position="196"/>
    </location>
</feature>
<dbReference type="GeneID" id="2895454"/>
<evidence type="ECO:0000313" key="2">
    <source>
        <dbReference type="EMBL" id="CAG98725.1"/>
    </source>
</evidence>
<keyword evidence="3" id="KW-1185">Reference proteome</keyword>
<feature type="compositionally biased region" description="Polar residues" evidence="1">
    <location>
        <begin position="137"/>
        <end position="158"/>
    </location>
</feature>
<feature type="compositionally biased region" description="Basic and acidic residues" evidence="1">
    <location>
        <begin position="254"/>
        <end position="266"/>
    </location>
</feature>
<evidence type="ECO:0000256" key="1">
    <source>
        <dbReference type="SAM" id="MobiDB-lite"/>
    </source>
</evidence>
<dbReference type="InParanoid" id="Q6CJ72"/>
<feature type="region of interest" description="Disordered" evidence="1">
    <location>
        <begin position="209"/>
        <end position="233"/>
    </location>
</feature>
<name>Q6CJ72_KLULA</name>
<sequence>MATLGLGGKSDSDKSKKQQEESNSPTKHTVNDSDLGKEHVSKHQSQSQTHRDNVQDKYDYGNFKDKEAKDARTRVAAASVPANTHSSESQQSTAKHTLKSATSETQYNRSVPQKSMPSKGINDATSEPLVGNDYALKQSSNAVATDTGISRNTGSNTTKEQKFSAIDATDSQNDGSYGGSSGQQNQFHNTSQYVNPNQFDTNVFEKKNEKPITGDSSHKNAQKHTSQDMQGTYVDNNYVSSRAYEGTSHTLDPNVKHDGNAAHDENTADSGLWSSVMGAVGLRKTSSQSQKTGSDPQNEYGLEQDMGNTHISDTRGGASNKSNNGEIKGTVKSKGIPALAEKNSIPPTMGAALTAEDLKKKSGNVGDSHDNQIPGTFSSEYGGNSKSLVDPDKNTYSTENAYTSSDNNRHTRNVSVDEQGNTDRPTSEAKSHGLSQHEEGYQYDTKSGVPRSVQQKETHTTDENGNVVNKISNTIKSTLH</sequence>
<dbReference type="HOGENOM" id="CLU_568654_0_0_1"/>
<feature type="compositionally biased region" description="Polar residues" evidence="1">
    <location>
        <begin position="306"/>
        <end position="325"/>
    </location>
</feature>
<evidence type="ECO:0000313" key="3">
    <source>
        <dbReference type="Proteomes" id="UP000000598"/>
    </source>
</evidence>
<reference evidence="2 3" key="1">
    <citation type="journal article" date="2004" name="Nature">
        <title>Genome evolution in yeasts.</title>
        <authorList>
            <consortium name="Genolevures"/>
            <person name="Dujon B."/>
            <person name="Sherman D."/>
            <person name="Fischer G."/>
            <person name="Durrens P."/>
            <person name="Casaregola S."/>
            <person name="Lafontaine I."/>
            <person name="de Montigny J."/>
            <person name="Marck C."/>
            <person name="Neuveglise C."/>
            <person name="Talla E."/>
            <person name="Goffard N."/>
            <person name="Frangeul L."/>
            <person name="Aigle M."/>
            <person name="Anthouard V."/>
            <person name="Babour A."/>
            <person name="Barbe V."/>
            <person name="Barnay S."/>
            <person name="Blanchin S."/>
            <person name="Beckerich J.M."/>
            <person name="Beyne E."/>
            <person name="Bleykasten C."/>
            <person name="Boisrame A."/>
            <person name="Boyer J."/>
            <person name="Cattolico L."/>
            <person name="Confanioleri F."/>
            <person name="de Daruvar A."/>
            <person name="Despons L."/>
            <person name="Fabre E."/>
            <person name="Fairhead C."/>
            <person name="Ferry-Dumazet H."/>
            <person name="Groppi A."/>
            <person name="Hantraye F."/>
            <person name="Hennequin C."/>
            <person name="Jauniaux N."/>
            <person name="Joyet P."/>
            <person name="Kachouri R."/>
            <person name="Kerrest A."/>
            <person name="Koszul R."/>
            <person name="Lemaire M."/>
            <person name="Lesur I."/>
            <person name="Ma L."/>
            <person name="Muller H."/>
            <person name="Nicaud J.M."/>
            <person name="Nikolski M."/>
            <person name="Oztas S."/>
            <person name="Ozier-Kalogeropoulos O."/>
            <person name="Pellenz S."/>
            <person name="Potier S."/>
            <person name="Richard G.F."/>
            <person name="Straub M.L."/>
            <person name="Suleau A."/>
            <person name="Swennene D."/>
            <person name="Tekaia F."/>
            <person name="Wesolowski-Louvel M."/>
            <person name="Westhof E."/>
            <person name="Wirth B."/>
            <person name="Zeniou-Meyer M."/>
            <person name="Zivanovic I."/>
            <person name="Bolotin-Fukuhara M."/>
            <person name="Thierry A."/>
            <person name="Bouchier C."/>
            <person name="Caudron B."/>
            <person name="Scarpelli C."/>
            <person name="Gaillardin C."/>
            <person name="Weissenbach J."/>
            <person name="Wincker P."/>
            <person name="Souciet J.L."/>
        </authorList>
    </citation>
    <scope>NUCLEOTIDE SEQUENCE [LARGE SCALE GENOMIC DNA]</scope>
    <source>
        <strain evidence="3">ATCC 8585 / CBS 2359 / DSM 70799 / NBRC 1267 / NRRL Y-1140 / WM37</strain>
    </source>
</reference>
<dbReference type="RefSeq" id="XP_456017.1">
    <property type="nucleotide sequence ID" value="XM_456017.1"/>
</dbReference>
<proteinExistence type="predicted"/>
<feature type="compositionally biased region" description="Basic and acidic residues" evidence="1">
    <location>
        <begin position="10"/>
        <end position="20"/>
    </location>
</feature>
<feature type="compositionally biased region" description="Basic and acidic residues" evidence="1">
    <location>
        <begin position="209"/>
        <end position="218"/>
    </location>
</feature>